<dbReference type="GO" id="GO:0004519">
    <property type="term" value="F:endonuclease activity"/>
    <property type="evidence" value="ECO:0007669"/>
    <property type="project" value="UniProtKB-KW"/>
</dbReference>
<dbReference type="SUPFAM" id="SSF56219">
    <property type="entry name" value="DNase I-like"/>
    <property type="match status" value="1"/>
</dbReference>
<evidence type="ECO:0000256" key="2">
    <source>
        <dbReference type="SAM" id="Phobius"/>
    </source>
</evidence>
<dbReference type="EMBL" id="JBHULR010000003">
    <property type="protein sequence ID" value="MFD2547767.1"/>
    <property type="molecule type" value="Genomic_DNA"/>
</dbReference>
<evidence type="ECO:0000259" key="3">
    <source>
        <dbReference type="Pfam" id="PF03372"/>
    </source>
</evidence>
<comment type="caution">
    <text evidence="4">The sequence shown here is derived from an EMBL/GenBank/DDBJ whole genome shotgun (WGS) entry which is preliminary data.</text>
</comment>
<keyword evidence="4" id="KW-0378">Hydrolase</keyword>
<feature type="domain" description="Endonuclease/exonuclease/phosphatase" evidence="3">
    <location>
        <begin position="107"/>
        <end position="311"/>
    </location>
</feature>
<feature type="transmembrane region" description="Helical" evidence="2">
    <location>
        <begin position="39"/>
        <end position="56"/>
    </location>
</feature>
<proteinExistence type="predicted"/>
<dbReference type="Pfam" id="PF03372">
    <property type="entry name" value="Exo_endo_phos"/>
    <property type="match status" value="1"/>
</dbReference>
<dbReference type="Proteomes" id="UP001597545">
    <property type="component" value="Unassembled WGS sequence"/>
</dbReference>
<name>A0ABW5KJ11_9SPHI</name>
<feature type="transmembrane region" description="Helical" evidence="2">
    <location>
        <begin position="62"/>
        <end position="84"/>
    </location>
</feature>
<evidence type="ECO:0000313" key="4">
    <source>
        <dbReference type="EMBL" id="MFD2547767.1"/>
    </source>
</evidence>
<keyword evidence="4" id="KW-0255">Endonuclease</keyword>
<evidence type="ECO:0000256" key="1">
    <source>
        <dbReference type="SAM" id="MobiDB-lite"/>
    </source>
</evidence>
<dbReference type="RefSeq" id="WP_380902837.1">
    <property type="nucleotide sequence ID" value="NZ_JBHUEG010000007.1"/>
</dbReference>
<reference evidence="5" key="1">
    <citation type="journal article" date="2019" name="Int. J. Syst. Evol. Microbiol.">
        <title>The Global Catalogue of Microorganisms (GCM) 10K type strain sequencing project: providing services to taxonomists for standard genome sequencing and annotation.</title>
        <authorList>
            <consortium name="The Broad Institute Genomics Platform"/>
            <consortium name="The Broad Institute Genome Sequencing Center for Infectious Disease"/>
            <person name="Wu L."/>
            <person name="Ma J."/>
        </authorList>
    </citation>
    <scope>NUCLEOTIDE SEQUENCE [LARGE SCALE GENOMIC DNA]</scope>
    <source>
        <strain evidence="5">KCTC 42662</strain>
    </source>
</reference>
<keyword evidence="4" id="KW-0540">Nuclease</keyword>
<dbReference type="InterPro" id="IPR005135">
    <property type="entry name" value="Endo/exonuclease/phosphatase"/>
</dbReference>
<keyword evidence="5" id="KW-1185">Reference proteome</keyword>
<evidence type="ECO:0000313" key="5">
    <source>
        <dbReference type="Proteomes" id="UP001597545"/>
    </source>
</evidence>
<feature type="region of interest" description="Disordered" evidence="1">
    <location>
        <begin position="325"/>
        <end position="352"/>
    </location>
</feature>
<keyword evidence="2" id="KW-0812">Transmembrane</keyword>
<keyword evidence="2" id="KW-1133">Transmembrane helix</keyword>
<sequence>MNTTLLIVGIVLMSFTVLPLIRQDYWTFRVFDYPRIQKLVLALTWLATFMTLGNFNDFPNNTLAVLMFLNCIYLFCLIYPFTILGSKQVKKIAQQDLSNNLRILISNVYEDNINSAGCLSVIKRADADVVLLLETNDRWAYELQAVDDLYPFHIKIPLNNTYGMLFFSKFPLTQAEVRYLVEKDIPSIRCRLELPSGQPVQIYAVHPTPPVPNENPRSTERDKELLIIADEAKQSNLPVVVIGDLNDVAWSYTTTLFLKMSGLLDPRRGRGFFNTFHAHYPFLRFPLDHAFTSPHFKLVTLRKEDNFDSDHFPIFVHLQFEEQAEDEQEEAVLQPDKDDHEIAEEKKQADTE</sequence>
<feature type="transmembrane region" description="Helical" evidence="2">
    <location>
        <begin position="6"/>
        <end position="27"/>
    </location>
</feature>
<dbReference type="Gene3D" id="3.60.10.10">
    <property type="entry name" value="Endonuclease/exonuclease/phosphatase"/>
    <property type="match status" value="1"/>
</dbReference>
<accession>A0ABW5KJ11</accession>
<gene>
    <name evidence="4" type="ORF">ACFSR5_08935</name>
</gene>
<dbReference type="InterPro" id="IPR036691">
    <property type="entry name" value="Endo/exonu/phosph_ase_sf"/>
</dbReference>
<organism evidence="4 5">
    <name type="scientific">Sphingobacterium suaedae</name>
    <dbReference type="NCBI Taxonomy" id="1686402"/>
    <lineage>
        <taxon>Bacteria</taxon>
        <taxon>Pseudomonadati</taxon>
        <taxon>Bacteroidota</taxon>
        <taxon>Sphingobacteriia</taxon>
        <taxon>Sphingobacteriales</taxon>
        <taxon>Sphingobacteriaceae</taxon>
        <taxon>Sphingobacterium</taxon>
    </lineage>
</organism>
<feature type="compositionally biased region" description="Basic and acidic residues" evidence="1">
    <location>
        <begin position="335"/>
        <end position="352"/>
    </location>
</feature>
<protein>
    <submittedName>
        <fullName evidence="4">Endonuclease/exonuclease/phosphatase family protein</fullName>
    </submittedName>
</protein>
<keyword evidence="2" id="KW-0472">Membrane</keyword>